<evidence type="ECO:0000259" key="6">
    <source>
        <dbReference type="PROSITE" id="PS50016"/>
    </source>
</evidence>
<reference evidence="7 8" key="1">
    <citation type="submission" date="2023-02" db="EMBL/GenBank/DDBJ databases">
        <title>LHISI_Scaffold_Assembly.</title>
        <authorList>
            <person name="Stuart O.P."/>
            <person name="Cleave R."/>
            <person name="Magrath M.J.L."/>
            <person name="Mikheyev A.S."/>
        </authorList>
    </citation>
    <scope>NUCLEOTIDE SEQUENCE [LARGE SCALE GENOMIC DNA]</scope>
    <source>
        <strain evidence="7">Daus_M_001</strain>
        <tissue evidence="7">Leg muscle</tissue>
    </source>
</reference>
<dbReference type="PROSITE" id="PS50016">
    <property type="entry name" value="ZF_PHD_2"/>
    <property type="match status" value="1"/>
</dbReference>
<evidence type="ECO:0000313" key="7">
    <source>
        <dbReference type="EMBL" id="KAJ8866321.1"/>
    </source>
</evidence>
<dbReference type="InterPro" id="IPR011011">
    <property type="entry name" value="Znf_FYVE_PHD"/>
</dbReference>
<keyword evidence="3" id="KW-0862">Zinc</keyword>
<proteinExistence type="predicted"/>
<evidence type="ECO:0000256" key="5">
    <source>
        <dbReference type="SAM" id="MobiDB-lite"/>
    </source>
</evidence>
<feature type="region of interest" description="Disordered" evidence="5">
    <location>
        <begin position="93"/>
        <end position="117"/>
    </location>
</feature>
<organism evidence="7 8">
    <name type="scientific">Dryococelus australis</name>
    <dbReference type="NCBI Taxonomy" id="614101"/>
    <lineage>
        <taxon>Eukaryota</taxon>
        <taxon>Metazoa</taxon>
        <taxon>Ecdysozoa</taxon>
        <taxon>Arthropoda</taxon>
        <taxon>Hexapoda</taxon>
        <taxon>Insecta</taxon>
        <taxon>Pterygota</taxon>
        <taxon>Neoptera</taxon>
        <taxon>Polyneoptera</taxon>
        <taxon>Phasmatodea</taxon>
        <taxon>Verophasmatodea</taxon>
        <taxon>Anareolatae</taxon>
        <taxon>Phasmatidae</taxon>
        <taxon>Eurycanthinae</taxon>
        <taxon>Dryococelus</taxon>
    </lineage>
</organism>
<dbReference type="Proteomes" id="UP001159363">
    <property type="component" value="Chromosome 15"/>
</dbReference>
<dbReference type="InterPro" id="IPR013083">
    <property type="entry name" value="Znf_RING/FYVE/PHD"/>
</dbReference>
<sequence length="117" mass="12804">MADSKEGPKCGQCRNLVSDAQKAVLCDGKCNSWFHIACGGVSEDEYRRLSRNKSKLWHCPGCDRKRNDDGHGRRGAECAAELDNILLKLKTLEPTGEMESAGTDKGKLGRPLGSRRG</sequence>
<dbReference type="Pfam" id="PF00628">
    <property type="entry name" value="PHD"/>
    <property type="match status" value="1"/>
</dbReference>
<keyword evidence="1" id="KW-0479">Metal-binding</keyword>
<dbReference type="InterPro" id="IPR019786">
    <property type="entry name" value="Zinc_finger_PHD-type_CS"/>
</dbReference>
<evidence type="ECO:0000313" key="8">
    <source>
        <dbReference type="Proteomes" id="UP001159363"/>
    </source>
</evidence>
<keyword evidence="2 4" id="KW-0863">Zinc-finger</keyword>
<dbReference type="PROSITE" id="PS01359">
    <property type="entry name" value="ZF_PHD_1"/>
    <property type="match status" value="1"/>
</dbReference>
<evidence type="ECO:0000256" key="4">
    <source>
        <dbReference type="PROSITE-ProRule" id="PRU00146"/>
    </source>
</evidence>
<name>A0ABQ9G496_9NEOP</name>
<dbReference type="EMBL" id="JARBHB010000016">
    <property type="protein sequence ID" value="KAJ8866321.1"/>
    <property type="molecule type" value="Genomic_DNA"/>
</dbReference>
<dbReference type="CDD" id="cd15551">
    <property type="entry name" value="PHD_PYGO"/>
    <property type="match status" value="1"/>
</dbReference>
<accession>A0ABQ9G496</accession>
<comment type="caution">
    <text evidence="7">The sequence shown here is derived from an EMBL/GenBank/DDBJ whole genome shotgun (WGS) entry which is preliminary data.</text>
</comment>
<evidence type="ECO:0000256" key="3">
    <source>
        <dbReference type="ARBA" id="ARBA00022833"/>
    </source>
</evidence>
<evidence type="ECO:0000256" key="2">
    <source>
        <dbReference type="ARBA" id="ARBA00022771"/>
    </source>
</evidence>
<evidence type="ECO:0000256" key="1">
    <source>
        <dbReference type="ARBA" id="ARBA00022723"/>
    </source>
</evidence>
<keyword evidence="8" id="KW-1185">Reference proteome</keyword>
<dbReference type="SUPFAM" id="SSF57903">
    <property type="entry name" value="FYVE/PHD zinc finger"/>
    <property type="match status" value="1"/>
</dbReference>
<dbReference type="InterPro" id="IPR001965">
    <property type="entry name" value="Znf_PHD"/>
</dbReference>
<protein>
    <recommendedName>
        <fullName evidence="6">PHD-type domain-containing protein</fullName>
    </recommendedName>
</protein>
<dbReference type="Gene3D" id="3.30.40.10">
    <property type="entry name" value="Zinc/RING finger domain, C3HC4 (zinc finger)"/>
    <property type="match status" value="1"/>
</dbReference>
<dbReference type="InterPro" id="IPR019787">
    <property type="entry name" value="Znf_PHD-finger"/>
</dbReference>
<feature type="domain" description="PHD-type" evidence="6">
    <location>
        <begin position="7"/>
        <end position="65"/>
    </location>
</feature>
<gene>
    <name evidence="7" type="ORF">PR048_032164</name>
</gene>
<dbReference type="SMART" id="SM00249">
    <property type="entry name" value="PHD"/>
    <property type="match status" value="1"/>
</dbReference>